<feature type="transmembrane region" description="Helical" evidence="6">
    <location>
        <begin position="224"/>
        <end position="249"/>
    </location>
</feature>
<dbReference type="AlphaFoldDB" id="A0A841JR43"/>
<gene>
    <name evidence="9" type="ORF">HNQ77_001745</name>
</gene>
<dbReference type="SUPFAM" id="SSF56524">
    <property type="entry name" value="Oxidoreductase molybdopterin-binding domain"/>
    <property type="match status" value="1"/>
</dbReference>
<dbReference type="InterPro" id="IPR011577">
    <property type="entry name" value="Cyt_b561_bac/Ni-Hgenase"/>
</dbReference>
<feature type="domain" description="Oxidoreductase molybdopterin-binding" evidence="7">
    <location>
        <begin position="395"/>
        <end position="533"/>
    </location>
</feature>
<feature type="transmembrane region" description="Helical" evidence="6">
    <location>
        <begin position="157"/>
        <end position="177"/>
    </location>
</feature>
<dbReference type="RefSeq" id="WP_050058627.1">
    <property type="nucleotide sequence ID" value="NZ_JACHEK010000003.1"/>
</dbReference>
<evidence type="ECO:0000313" key="9">
    <source>
        <dbReference type="EMBL" id="MBB6143796.1"/>
    </source>
</evidence>
<dbReference type="GO" id="GO:0022904">
    <property type="term" value="P:respiratory electron transport chain"/>
    <property type="evidence" value="ECO:0007669"/>
    <property type="project" value="InterPro"/>
</dbReference>
<proteinExistence type="predicted"/>
<dbReference type="SUPFAM" id="SSF81342">
    <property type="entry name" value="Transmembrane di-heme cytochromes"/>
    <property type="match status" value="1"/>
</dbReference>
<evidence type="ECO:0000259" key="8">
    <source>
        <dbReference type="Pfam" id="PF01292"/>
    </source>
</evidence>
<dbReference type="Pfam" id="PF01292">
    <property type="entry name" value="Ni_hydr_CYTB"/>
    <property type="match status" value="1"/>
</dbReference>
<comment type="subcellular location">
    <subcellularLocation>
        <location evidence="1">Cell membrane</location>
        <topology evidence="1">Multi-pass membrane protein</topology>
    </subcellularLocation>
</comment>
<dbReference type="GO" id="GO:0009055">
    <property type="term" value="F:electron transfer activity"/>
    <property type="evidence" value="ECO:0007669"/>
    <property type="project" value="InterPro"/>
</dbReference>
<feature type="transmembrane region" description="Helical" evidence="6">
    <location>
        <begin position="74"/>
        <end position="94"/>
    </location>
</feature>
<comment type="caution">
    <text evidence="9">The sequence shown here is derived from an EMBL/GenBank/DDBJ whole genome shotgun (WGS) entry which is preliminary data.</text>
</comment>
<evidence type="ECO:0000259" key="7">
    <source>
        <dbReference type="Pfam" id="PF00174"/>
    </source>
</evidence>
<name>A0A841JR43_9BACT</name>
<evidence type="ECO:0000256" key="4">
    <source>
        <dbReference type="ARBA" id="ARBA00022989"/>
    </source>
</evidence>
<evidence type="ECO:0000256" key="1">
    <source>
        <dbReference type="ARBA" id="ARBA00004651"/>
    </source>
</evidence>
<feature type="transmembrane region" description="Helical" evidence="6">
    <location>
        <begin position="27"/>
        <end position="54"/>
    </location>
</feature>
<organism evidence="9 10">
    <name type="scientific">Silvibacterium bohemicum</name>
    <dbReference type="NCBI Taxonomy" id="1577686"/>
    <lineage>
        <taxon>Bacteria</taxon>
        <taxon>Pseudomonadati</taxon>
        <taxon>Acidobacteriota</taxon>
        <taxon>Terriglobia</taxon>
        <taxon>Terriglobales</taxon>
        <taxon>Acidobacteriaceae</taxon>
        <taxon>Silvibacterium</taxon>
    </lineage>
</organism>
<keyword evidence="10" id="KW-1185">Reference proteome</keyword>
<keyword evidence="2" id="KW-1003">Cell membrane</keyword>
<dbReference type="GO" id="GO:0005886">
    <property type="term" value="C:plasma membrane"/>
    <property type="evidence" value="ECO:0007669"/>
    <property type="project" value="UniProtKB-SubCell"/>
</dbReference>
<dbReference type="Gene3D" id="1.20.950.20">
    <property type="entry name" value="Transmembrane di-heme cytochromes, Chain C"/>
    <property type="match status" value="1"/>
</dbReference>
<feature type="domain" description="Cytochrome b561 bacterial/Ni-hydrogenase" evidence="8">
    <location>
        <begin position="71"/>
        <end position="294"/>
    </location>
</feature>
<dbReference type="Proteomes" id="UP000538666">
    <property type="component" value="Unassembled WGS sequence"/>
</dbReference>
<evidence type="ECO:0000256" key="3">
    <source>
        <dbReference type="ARBA" id="ARBA00022692"/>
    </source>
</evidence>
<keyword evidence="4 6" id="KW-1133">Transmembrane helix</keyword>
<dbReference type="Gene3D" id="3.90.420.10">
    <property type="entry name" value="Oxidoreductase, molybdopterin-binding domain"/>
    <property type="match status" value="1"/>
</dbReference>
<evidence type="ECO:0000313" key="10">
    <source>
        <dbReference type="Proteomes" id="UP000538666"/>
    </source>
</evidence>
<dbReference type="OrthoDB" id="197262at2"/>
<accession>A0A841JR43</accession>
<feature type="transmembrane region" description="Helical" evidence="6">
    <location>
        <begin position="270"/>
        <end position="292"/>
    </location>
</feature>
<keyword evidence="3 6" id="KW-0812">Transmembrane</keyword>
<evidence type="ECO:0000256" key="5">
    <source>
        <dbReference type="ARBA" id="ARBA00023136"/>
    </source>
</evidence>
<feature type="transmembrane region" description="Helical" evidence="6">
    <location>
        <begin position="312"/>
        <end position="335"/>
    </location>
</feature>
<keyword evidence="5 6" id="KW-0472">Membrane</keyword>
<dbReference type="PANTHER" id="PTHR43032">
    <property type="entry name" value="PROTEIN-METHIONINE-SULFOXIDE REDUCTASE"/>
    <property type="match status" value="1"/>
</dbReference>
<protein>
    <submittedName>
        <fullName evidence="9">DMSO/TMAO reductase YedYZ molybdopterin-dependent catalytic subunit/thiosulfate reductase cytochrome b subunit</fullName>
    </submittedName>
</protein>
<dbReference type="EMBL" id="JACHEK010000003">
    <property type="protein sequence ID" value="MBB6143796.1"/>
    <property type="molecule type" value="Genomic_DNA"/>
</dbReference>
<dbReference type="InterPro" id="IPR016174">
    <property type="entry name" value="Di-haem_cyt_TM"/>
</dbReference>
<dbReference type="InterPro" id="IPR036374">
    <property type="entry name" value="OxRdtase_Mopterin-bd_sf"/>
</dbReference>
<dbReference type="InterPro" id="IPR000572">
    <property type="entry name" value="OxRdtase_Mopterin-bd_dom"/>
</dbReference>
<evidence type="ECO:0000256" key="2">
    <source>
        <dbReference type="ARBA" id="ARBA00022475"/>
    </source>
</evidence>
<reference evidence="9 10" key="1">
    <citation type="submission" date="2020-08" db="EMBL/GenBank/DDBJ databases">
        <title>Genomic Encyclopedia of Type Strains, Phase IV (KMG-IV): sequencing the most valuable type-strain genomes for metagenomic binning, comparative biology and taxonomic classification.</title>
        <authorList>
            <person name="Goeker M."/>
        </authorList>
    </citation>
    <scope>NUCLEOTIDE SEQUENCE [LARGE SCALE GENOMIC DNA]</scope>
    <source>
        <strain evidence="9 10">DSM 103733</strain>
    </source>
</reference>
<dbReference type="Pfam" id="PF00174">
    <property type="entry name" value="Oxidored_molyb"/>
    <property type="match status" value="1"/>
</dbReference>
<evidence type="ECO:0000256" key="6">
    <source>
        <dbReference type="SAM" id="Phobius"/>
    </source>
</evidence>
<sequence>MISFDAAHAAVHYPSDRRFRIWVRPSFLMTAIALALLPLLAAWIEFLVFGLPHIPAVPQIYPNNFAGPHGFPLWVRYCHFFNFVFVTMLIRSGLSILVDHPRLYFNNNCTPGSEWIRLTPIKVPTDRIWTAKDDARYISPVVATPGYRHTVGIARSWHFLNVYGFILTGFFFVIMLFDTEQWHRLVPQSPLVLLQAWNTWVHYATFHLPPEFNGFYGYNALQQIAYFSVVFVFGPLAILTGIAMSPAAVNRFPWYAKLFGGRQSARSIHFLTMLGFLAFIVVHVTLIVMTGFARNMNHIVMGTDDLTRRGMILGFVGIGVVLLSWVAAHYVSWFYPRSLQHAQKFITYPLLLTTLNRLPPSEHYSEDDISPRFWPNGKMPEREDWKQLAKSGFRGFRLKVGGLVDHPVELSLADIESLGKTEHITMHHCIQGWTGIAKWGGLPMKSLVELVRPKPNAKAVAFFSFGGSLYGGAYYDTQSLENVLQAECLLASEMNGKPLPEVYGAPLRLRVENQLGYKMVKWIERIEFIESEKSIGLGEGGKNEDDEYFDLLPNI</sequence>